<gene>
    <name evidence="5" type="ORF">BJ878DRAFT_483180</name>
</gene>
<evidence type="ECO:0000256" key="1">
    <source>
        <dbReference type="ARBA" id="ARBA00004123"/>
    </source>
</evidence>
<proteinExistence type="predicted"/>
<feature type="region of interest" description="Disordered" evidence="3">
    <location>
        <begin position="304"/>
        <end position="371"/>
    </location>
</feature>
<feature type="compositionally biased region" description="Polar residues" evidence="3">
    <location>
        <begin position="269"/>
        <end position="281"/>
    </location>
</feature>
<evidence type="ECO:0000256" key="2">
    <source>
        <dbReference type="ARBA" id="ARBA00023242"/>
    </source>
</evidence>
<dbReference type="Gene3D" id="2.30.29.30">
    <property type="entry name" value="Pleckstrin-homology domain (PH domain)/Phosphotyrosine-binding domain (PTB)"/>
    <property type="match status" value="1"/>
</dbReference>
<protein>
    <recommendedName>
        <fullName evidence="4">RanBD1 domain-containing protein</fullName>
    </recommendedName>
</protein>
<dbReference type="AlphaFoldDB" id="A0A9P8CDD7"/>
<dbReference type="PANTHER" id="PTHR23138:SF142">
    <property type="entry name" value="RAN-BINDING PROTEIN 3B-RELATED"/>
    <property type="match status" value="1"/>
</dbReference>
<dbReference type="EMBL" id="MU254256">
    <property type="protein sequence ID" value="KAG9241186.1"/>
    <property type="molecule type" value="Genomic_DNA"/>
</dbReference>
<dbReference type="InterPro" id="IPR011993">
    <property type="entry name" value="PH-like_dom_sf"/>
</dbReference>
<dbReference type="InterPro" id="IPR045255">
    <property type="entry name" value="RanBP1-like"/>
</dbReference>
<name>A0A9P8CDD7_9HELO</name>
<comment type="caution">
    <text evidence="5">The sequence shown here is derived from an EMBL/GenBank/DDBJ whole genome shotgun (WGS) entry which is preliminary data.</text>
</comment>
<dbReference type="SUPFAM" id="SSF50729">
    <property type="entry name" value="PH domain-like"/>
    <property type="match status" value="1"/>
</dbReference>
<keyword evidence="6" id="KW-1185">Reference proteome</keyword>
<dbReference type="PANTHER" id="PTHR23138">
    <property type="entry name" value="RAN BINDING PROTEIN"/>
    <property type="match status" value="1"/>
</dbReference>
<dbReference type="InterPro" id="IPR000156">
    <property type="entry name" value="Ran_bind_dom"/>
</dbReference>
<organism evidence="5 6">
    <name type="scientific">Calycina marina</name>
    <dbReference type="NCBI Taxonomy" id="1763456"/>
    <lineage>
        <taxon>Eukaryota</taxon>
        <taxon>Fungi</taxon>
        <taxon>Dikarya</taxon>
        <taxon>Ascomycota</taxon>
        <taxon>Pezizomycotina</taxon>
        <taxon>Leotiomycetes</taxon>
        <taxon>Helotiales</taxon>
        <taxon>Pezizellaceae</taxon>
        <taxon>Calycina</taxon>
    </lineage>
</organism>
<feature type="region of interest" description="Disordered" evidence="3">
    <location>
        <begin position="1"/>
        <end position="203"/>
    </location>
</feature>
<evidence type="ECO:0000259" key="4">
    <source>
        <dbReference type="PROSITE" id="PS50196"/>
    </source>
</evidence>
<evidence type="ECO:0000313" key="5">
    <source>
        <dbReference type="EMBL" id="KAG9241186.1"/>
    </source>
</evidence>
<reference evidence="5" key="1">
    <citation type="journal article" date="2021" name="IMA Fungus">
        <title>Genomic characterization of three marine fungi, including Emericellopsis atlantica sp. nov. with signatures of a generalist lifestyle and marine biomass degradation.</title>
        <authorList>
            <person name="Hagestad O.C."/>
            <person name="Hou L."/>
            <person name="Andersen J.H."/>
            <person name="Hansen E.H."/>
            <person name="Altermark B."/>
            <person name="Li C."/>
            <person name="Kuhnert E."/>
            <person name="Cox R.J."/>
            <person name="Crous P.W."/>
            <person name="Spatafora J.W."/>
            <person name="Lail K."/>
            <person name="Amirebrahimi M."/>
            <person name="Lipzen A."/>
            <person name="Pangilinan J."/>
            <person name="Andreopoulos W."/>
            <person name="Hayes R.D."/>
            <person name="Ng V."/>
            <person name="Grigoriev I.V."/>
            <person name="Jackson S.A."/>
            <person name="Sutton T.D.S."/>
            <person name="Dobson A.D.W."/>
            <person name="Rama T."/>
        </authorList>
    </citation>
    <scope>NUCLEOTIDE SEQUENCE</scope>
    <source>
        <strain evidence="5">TRa3180A</strain>
    </source>
</reference>
<comment type="subcellular location">
    <subcellularLocation>
        <location evidence="1">Nucleus</location>
    </subcellularLocation>
</comment>
<dbReference type="OrthoDB" id="185618at2759"/>
<accession>A0A9P8CDD7</accession>
<feature type="compositionally biased region" description="Basic and acidic residues" evidence="3">
    <location>
        <begin position="100"/>
        <end position="112"/>
    </location>
</feature>
<dbReference type="Proteomes" id="UP000887226">
    <property type="component" value="Unassembled WGS sequence"/>
</dbReference>
<evidence type="ECO:0000313" key="6">
    <source>
        <dbReference type="Proteomes" id="UP000887226"/>
    </source>
</evidence>
<evidence type="ECO:0000256" key="3">
    <source>
        <dbReference type="SAM" id="MobiDB-lite"/>
    </source>
</evidence>
<dbReference type="PROSITE" id="PS50196">
    <property type="entry name" value="RANBD1"/>
    <property type="match status" value="1"/>
</dbReference>
<feature type="compositionally biased region" description="Basic and acidic residues" evidence="3">
    <location>
        <begin position="128"/>
        <end position="158"/>
    </location>
</feature>
<feature type="region of interest" description="Disordered" evidence="3">
    <location>
        <begin position="220"/>
        <end position="281"/>
    </location>
</feature>
<keyword evidence="2" id="KW-0539">Nucleus</keyword>
<sequence length="518" mass="54339">MAPPSPAALADSPSTSPKADKHFKDDKDAAGTMESNQDIPARFNSWDSPKANGYKDDAATIAAGEELKQTTISDKNHTTEGDAEMEESDKSSTPELEPAQYKDDTVMRERISTLKKKRGRDVEDEGKDADNVERTGEKTEGLNREKKRPREITGEPAKKGSNSAKDASDDSPTASSGSEAKKSRPSSPKPVFGSNGDNINSSSVQTAPTAFAASGFASLASSTTSPFGTTGASKPSVFGGGAGSGFGGLSGAPPLIPPTTADKPIGFSFGNTGATSGFGSLNPSGSVFGSGMTGGFGGGSGPRLTNFAAPGAPALEATNKPTPVFGAPVSDDGGDGADDGSEKSKKSGDEDDEQGVRAAPEERKKMKKVKIQDGETDEATLMQIHAKLLAFTQATGWRERGKGVIKLNVPKSTVDYDSDGNAVSGSFDISGLDTEEDENAPRQPRLIMRVANTHRVILNANVFKLMKFDDKPVQKGAAIMFTVATEDTEAPTMQMLLRMTENDAKVFHAEIDSVQREL</sequence>
<feature type="compositionally biased region" description="Gly residues" evidence="3">
    <location>
        <begin position="238"/>
        <end position="250"/>
    </location>
</feature>
<feature type="compositionally biased region" description="Basic and acidic residues" evidence="3">
    <location>
        <begin position="18"/>
        <end position="29"/>
    </location>
</feature>
<dbReference type="GO" id="GO:0005634">
    <property type="term" value="C:nucleus"/>
    <property type="evidence" value="ECO:0007669"/>
    <property type="project" value="UniProtKB-SubCell"/>
</dbReference>
<feature type="domain" description="RanBD1" evidence="4">
    <location>
        <begin position="352"/>
        <end position="503"/>
    </location>
</feature>
<feature type="compositionally biased region" description="Low complexity" evidence="3">
    <location>
        <begin position="7"/>
        <end position="17"/>
    </location>
</feature>
<feature type="compositionally biased region" description="Polar residues" evidence="3">
    <location>
        <begin position="160"/>
        <end position="178"/>
    </location>
</feature>
<dbReference type="SMART" id="SM00160">
    <property type="entry name" value="RanBD"/>
    <property type="match status" value="1"/>
</dbReference>